<feature type="signal peptide" evidence="2">
    <location>
        <begin position="1"/>
        <end position="20"/>
    </location>
</feature>
<dbReference type="Gene3D" id="2.40.230.20">
    <property type="entry name" value="Nucleoside-specific channel-forming protein, Tsx-like"/>
    <property type="match status" value="1"/>
</dbReference>
<dbReference type="Proteomes" id="UP000252558">
    <property type="component" value="Unassembled WGS sequence"/>
</dbReference>
<comment type="similarity">
    <text evidence="1">Belongs to the nucleoside-specific channel-forming outer membrane porin (Tsx) (TC 1.B.10) family.</text>
</comment>
<evidence type="ECO:0000313" key="4">
    <source>
        <dbReference type="Proteomes" id="UP000252558"/>
    </source>
</evidence>
<dbReference type="GO" id="GO:0009279">
    <property type="term" value="C:cell outer membrane"/>
    <property type="evidence" value="ECO:0007669"/>
    <property type="project" value="InterPro"/>
</dbReference>
<organism evidence="3 4">
    <name type="scientific">Corallincola holothuriorum</name>
    <dbReference type="NCBI Taxonomy" id="2282215"/>
    <lineage>
        <taxon>Bacteria</taxon>
        <taxon>Pseudomonadati</taxon>
        <taxon>Pseudomonadota</taxon>
        <taxon>Gammaproteobacteria</taxon>
        <taxon>Alteromonadales</taxon>
        <taxon>Psychromonadaceae</taxon>
        <taxon>Corallincola</taxon>
    </lineage>
</organism>
<keyword evidence="4" id="KW-1185">Reference proteome</keyword>
<protein>
    <recommendedName>
        <fullName evidence="5">Nucleoside-specific outer membrane channel protein Tsx</fullName>
    </recommendedName>
</protein>
<gene>
    <name evidence="3" type="ORF">DU002_05070</name>
</gene>
<evidence type="ECO:0008006" key="5">
    <source>
        <dbReference type="Google" id="ProtNLM"/>
    </source>
</evidence>
<sequence length="253" mass="28716">MNYKAALCGAALVFAAPASAEDFFFWSDTSLTLLHGTNFEVDSEDQTTVTFEHVNGHKYGDFFMFFDYITYHDSPLNDGQYGEISPRFSAGKIFDKDLSFGIVQDVLATFTYEFGKGNVESVLYGPAVDLALPGFDFFQLNLYKRDPNNNDSEGWQLTPVWKATFEVGQSELVVDGYIDWVFKSDNSNYEENLHINPQIKYDLGMSLWGAESKGQLYVGIEYDYWSNKYGISDDVPFDVDQEDAVSAIVKYHF</sequence>
<keyword evidence="2" id="KW-0732">Signal</keyword>
<evidence type="ECO:0000256" key="2">
    <source>
        <dbReference type="SAM" id="SignalP"/>
    </source>
</evidence>
<dbReference type="EMBL" id="QPID01000002">
    <property type="protein sequence ID" value="RCU51842.1"/>
    <property type="molecule type" value="Genomic_DNA"/>
</dbReference>
<reference evidence="3 4" key="1">
    <citation type="submission" date="2018-07" db="EMBL/GenBank/DDBJ databases">
        <title>Corallincola holothuriorum sp. nov., a new facultative anaerobe isolated from sea cucumber Apostichopus japonicus.</title>
        <authorList>
            <person name="Xia H."/>
        </authorList>
    </citation>
    <scope>NUCLEOTIDE SEQUENCE [LARGE SCALE GENOMIC DNA]</scope>
    <source>
        <strain evidence="3 4">C4</strain>
    </source>
</reference>
<dbReference type="OrthoDB" id="104801at2"/>
<accession>A0A368NMN5</accession>
<dbReference type="Pfam" id="PF03502">
    <property type="entry name" value="Channel_Tsx"/>
    <property type="match status" value="1"/>
</dbReference>
<name>A0A368NMN5_9GAMM</name>
<dbReference type="InterPro" id="IPR018013">
    <property type="entry name" value="Channel_Tsx-like"/>
</dbReference>
<dbReference type="RefSeq" id="WP_114337271.1">
    <property type="nucleotide sequence ID" value="NZ_QPID01000002.1"/>
</dbReference>
<proteinExistence type="inferred from homology"/>
<feature type="chain" id="PRO_5016703605" description="Nucleoside-specific outer membrane channel protein Tsx" evidence="2">
    <location>
        <begin position="21"/>
        <end position="253"/>
    </location>
</feature>
<comment type="caution">
    <text evidence="3">The sequence shown here is derived from an EMBL/GenBank/DDBJ whole genome shotgun (WGS) entry which is preliminary data.</text>
</comment>
<dbReference type="InterPro" id="IPR036777">
    <property type="entry name" value="Channel_Tsx-like_sf"/>
</dbReference>
<evidence type="ECO:0000256" key="1">
    <source>
        <dbReference type="ARBA" id="ARBA00008728"/>
    </source>
</evidence>
<dbReference type="SUPFAM" id="SSF111364">
    <property type="entry name" value="Tsx-like channel"/>
    <property type="match status" value="1"/>
</dbReference>
<dbReference type="AlphaFoldDB" id="A0A368NMN5"/>
<evidence type="ECO:0000313" key="3">
    <source>
        <dbReference type="EMBL" id="RCU51842.1"/>
    </source>
</evidence>